<comment type="similarity">
    <text evidence="1">Belongs to the bacterial ribosomal protein bS6 family.</text>
</comment>
<dbReference type="InterPro" id="IPR014717">
    <property type="entry name" value="Transl_elong_EF1B/ribsomal_bS6"/>
</dbReference>
<protein>
    <recommendedName>
        <fullName evidence="7">30S ribosomal protein S6</fullName>
    </recommendedName>
</protein>
<dbReference type="InterPro" id="IPR020815">
    <property type="entry name" value="Ribosomal_bS6_CS"/>
</dbReference>
<feature type="non-terminal residue" evidence="6">
    <location>
        <position position="188"/>
    </location>
</feature>
<keyword evidence="5" id="KW-0687">Ribonucleoprotein</keyword>
<dbReference type="GO" id="GO:0005840">
    <property type="term" value="C:ribosome"/>
    <property type="evidence" value="ECO:0007669"/>
    <property type="project" value="UniProtKB-KW"/>
</dbReference>
<dbReference type="PANTHER" id="PTHR21011:SF1">
    <property type="entry name" value="SMALL RIBOSOMAL SUBUNIT PROTEIN BS6M"/>
    <property type="match status" value="1"/>
</dbReference>
<dbReference type="Gene3D" id="3.30.70.60">
    <property type="match status" value="1"/>
</dbReference>
<dbReference type="CDD" id="cd00473">
    <property type="entry name" value="bS6"/>
    <property type="match status" value="1"/>
</dbReference>
<dbReference type="EMBL" id="UINC01095613">
    <property type="protein sequence ID" value="SVC51839.1"/>
    <property type="molecule type" value="Genomic_DNA"/>
</dbReference>
<dbReference type="GO" id="GO:0070181">
    <property type="term" value="F:small ribosomal subunit rRNA binding"/>
    <property type="evidence" value="ECO:0007669"/>
    <property type="project" value="TreeGrafter"/>
</dbReference>
<dbReference type="InterPro" id="IPR035980">
    <property type="entry name" value="Ribosomal_bS6_sf"/>
</dbReference>
<dbReference type="InterPro" id="IPR000529">
    <property type="entry name" value="Ribosomal_bS6"/>
</dbReference>
<dbReference type="GO" id="GO:0005737">
    <property type="term" value="C:cytoplasm"/>
    <property type="evidence" value="ECO:0007669"/>
    <property type="project" value="UniProtKB-ARBA"/>
</dbReference>
<dbReference type="PANTHER" id="PTHR21011">
    <property type="entry name" value="MITOCHONDRIAL 28S RIBOSOMAL PROTEIN S6"/>
    <property type="match status" value="1"/>
</dbReference>
<evidence type="ECO:0000313" key="6">
    <source>
        <dbReference type="EMBL" id="SVC51839.1"/>
    </source>
</evidence>
<dbReference type="NCBIfam" id="TIGR00166">
    <property type="entry name" value="S6"/>
    <property type="match status" value="1"/>
</dbReference>
<sequence length="188" mass="20995">MRHYELVVILSPMLNQEQASDTWGKIKGFISNRDAEIFHEETWGTRRLAYSIRKGAHHFLEGTYHLTRFSTETPFNKELETFLRLDEQVLRSMVVVGDPPKPVSETAAVVAPPVVEEIETPEEPAVVVEEAVEDAPAVAEETPEETTAVVEEVVEETPAEAEETPDEAVNEVEEVIEETPAVAEETPD</sequence>
<evidence type="ECO:0000256" key="2">
    <source>
        <dbReference type="ARBA" id="ARBA00022730"/>
    </source>
</evidence>
<evidence type="ECO:0000256" key="1">
    <source>
        <dbReference type="ARBA" id="ARBA00009512"/>
    </source>
</evidence>
<gene>
    <name evidence="6" type="ORF">METZ01_LOCUS304693</name>
</gene>
<accession>A0A382MSI7</accession>
<keyword evidence="2" id="KW-0699">rRNA-binding</keyword>
<dbReference type="GO" id="GO:0003735">
    <property type="term" value="F:structural constituent of ribosome"/>
    <property type="evidence" value="ECO:0007669"/>
    <property type="project" value="InterPro"/>
</dbReference>
<dbReference type="Pfam" id="PF01250">
    <property type="entry name" value="Ribosomal_S6"/>
    <property type="match status" value="1"/>
</dbReference>
<dbReference type="InterPro" id="IPR020814">
    <property type="entry name" value="Ribosomal_S6_plastid/chlpt"/>
</dbReference>
<dbReference type="HAMAP" id="MF_00360">
    <property type="entry name" value="Ribosomal_bS6"/>
    <property type="match status" value="1"/>
</dbReference>
<dbReference type="GO" id="GO:0006412">
    <property type="term" value="P:translation"/>
    <property type="evidence" value="ECO:0007669"/>
    <property type="project" value="InterPro"/>
</dbReference>
<evidence type="ECO:0000256" key="5">
    <source>
        <dbReference type="ARBA" id="ARBA00023274"/>
    </source>
</evidence>
<proteinExistence type="inferred from homology"/>
<dbReference type="GO" id="GO:1990904">
    <property type="term" value="C:ribonucleoprotein complex"/>
    <property type="evidence" value="ECO:0007669"/>
    <property type="project" value="UniProtKB-KW"/>
</dbReference>
<keyword evidence="3" id="KW-0694">RNA-binding</keyword>
<reference evidence="6" key="1">
    <citation type="submission" date="2018-05" db="EMBL/GenBank/DDBJ databases">
        <authorList>
            <person name="Lanie J.A."/>
            <person name="Ng W.-L."/>
            <person name="Kazmierczak K.M."/>
            <person name="Andrzejewski T.M."/>
            <person name="Davidsen T.M."/>
            <person name="Wayne K.J."/>
            <person name="Tettelin H."/>
            <person name="Glass J.I."/>
            <person name="Rusch D."/>
            <person name="Podicherti R."/>
            <person name="Tsui H.-C.T."/>
            <person name="Winkler M.E."/>
        </authorList>
    </citation>
    <scope>NUCLEOTIDE SEQUENCE</scope>
</reference>
<keyword evidence="4" id="KW-0689">Ribosomal protein</keyword>
<dbReference type="PROSITE" id="PS01048">
    <property type="entry name" value="RIBOSOMAL_S6"/>
    <property type="match status" value="1"/>
</dbReference>
<dbReference type="SUPFAM" id="SSF54995">
    <property type="entry name" value="Ribosomal protein S6"/>
    <property type="match status" value="1"/>
</dbReference>
<evidence type="ECO:0000256" key="4">
    <source>
        <dbReference type="ARBA" id="ARBA00022980"/>
    </source>
</evidence>
<organism evidence="6">
    <name type="scientific">marine metagenome</name>
    <dbReference type="NCBI Taxonomy" id="408172"/>
    <lineage>
        <taxon>unclassified sequences</taxon>
        <taxon>metagenomes</taxon>
        <taxon>ecological metagenomes</taxon>
    </lineage>
</organism>
<evidence type="ECO:0000256" key="3">
    <source>
        <dbReference type="ARBA" id="ARBA00022884"/>
    </source>
</evidence>
<name>A0A382MSI7_9ZZZZ</name>
<dbReference type="AlphaFoldDB" id="A0A382MSI7"/>
<evidence type="ECO:0008006" key="7">
    <source>
        <dbReference type="Google" id="ProtNLM"/>
    </source>
</evidence>